<dbReference type="Pfam" id="PF01381">
    <property type="entry name" value="HTH_3"/>
    <property type="match status" value="1"/>
</dbReference>
<accession>A0A3B1BHT9</accession>
<reference evidence="2" key="1">
    <citation type="submission" date="2018-06" db="EMBL/GenBank/DDBJ databases">
        <authorList>
            <person name="Zhirakovskaya E."/>
        </authorList>
    </citation>
    <scope>NUCLEOTIDE SEQUENCE</scope>
</reference>
<name>A0A3B1BHT9_9ZZZZ</name>
<dbReference type="AlphaFoldDB" id="A0A3B1BHT9"/>
<dbReference type="InterPro" id="IPR010982">
    <property type="entry name" value="Lambda_DNA-bd_dom_sf"/>
</dbReference>
<dbReference type="CDD" id="cd00093">
    <property type="entry name" value="HTH_XRE"/>
    <property type="match status" value="1"/>
</dbReference>
<gene>
    <name evidence="2" type="ORF">MNBD_GAMMA26-39</name>
</gene>
<dbReference type="EMBL" id="UOFX01000089">
    <property type="protein sequence ID" value="VAX11653.1"/>
    <property type="molecule type" value="Genomic_DNA"/>
</dbReference>
<dbReference type="SMART" id="SM00530">
    <property type="entry name" value="HTH_XRE"/>
    <property type="match status" value="1"/>
</dbReference>
<dbReference type="GO" id="GO:0003677">
    <property type="term" value="F:DNA binding"/>
    <property type="evidence" value="ECO:0007669"/>
    <property type="project" value="InterPro"/>
</dbReference>
<dbReference type="PROSITE" id="PS50943">
    <property type="entry name" value="HTH_CROC1"/>
    <property type="match status" value="1"/>
</dbReference>
<sequence>MTDLHQLSTYPSSLGDRLRCQRREKGWTQEQLAAKADTSQAVIQKIENGRSLRPRKIDALATALEVTPSWLLFGDEHGSRILSTEEQTIAGAWALLPEPHRSRIRSEILQYTKIASDS</sequence>
<dbReference type="Gene3D" id="1.10.260.40">
    <property type="entry name" value="lambda repressor-like DNA-binding domains"/>
    <property type="match status" value="1"/>
</dbReference>
<dbReference type="InterPro" id="IPR001387">
    <property type="entry name" value="Cro/C1-type_HTH"/>
</dbReference>
<evidence type="ECO:0000313" key="2">
    <source>
        <dbReference type="EMBL" id="VAX11653.1"/>
    </source>
</evidence>
<protein>
    <recommendedName>
        <fullName evidence="1">HTH cro/C1-type domain-containing protein</fullName>
    </recommendedName>
</protein>
<proteinExistence type="predicted"/>
<dbReference type="SUPFAM" id="SSF47413">
    <property type="entry name" value="lambda repressor-like DNA-binding domains"/>
    <property type="match status" value="1"/>
</dbReference>
<organism evidence="2">
    <name type="scientific">hydrothermal vent metagenome</name>
    <dbReference type="NCBI Taxonomy" id="652676"/>
    <lineage>
        <taxon>unclassified sequences</taxon>
        <taxon>metagenomes</taxon>
        <taxon>ecological metagenomes</taxon>
    </lineage>
</organism>
<evidence type="ECO:0000259" key="1">
    <source>
        <dbReference type="PROSITE" id="PS50943"/>
    </source>
</evidence>
<feature type="domain" description="HTH cro/C1-type" evidence="1">
    <location>
        <begin position="18"/>
        <end position="71"/>
    </location>
</feature>